<evidence type="ECO:0000259" key="1">
    <source>
        <dbReference type="Pfam" id="PF00078"/>
    </source>
</evidence>
<keyword evidence="3" id="KW-1185">Reference proteome</keyword>
<dbReference type="Pfam" id="PF00078">
    <property type="entry name" value="RVT_1"/>
    <property type="match status" value="1"/>
</dbReference>
<feature type="domain" description="Reverse transcriptase" evidence="1">
    <location>
        <begin position="185"/>
        <end position="262"/>
    </location>
</feature>
<dbReference type="EMBL" id="JACGWL010000619">
    <property type="protein sequence ID" value="KAK4383018.1"/>
    <property type="molecule type" value="Genomic_DNA"/>
</dbReference>
<reference evidence="2" key="1">
    <citation type="submission" date="2020-06" db="EMBL/GenBank/DDBJ databases">
        <authorList>
            <person name="Li T."/>
            <person name="Hu X."/>
            <person name="Zhang T."/>
            <person name="Song X."/>
            <person name="Zhang H."/>
            <person name="Dai N."/>
            <person name="Sheng W."/>
            <person name="Hou X."/>
            <person name="Wei L."/>
        </authorList>
    </citation>
    <scope>NUCLEOTIDE SEQUENCE</scope>
    <source>
        <strain evidence="2">K16</strain>
        <tissue evidence="2">Leaf</tissue>
    </source>
</reference>
<dbReference type="InterPro" id="IPR043128">
    <property type="entry name" value="Rev_trsase/Diguanyl_cyclase"/>
</dbReference>
<dbReference type="PANTHER" id="PTHR24559">
    <property type="entry name" value="TRANSPOSON TY3-I GAG-POL POLYPROTEIN"/>
    <property type="match status" value="1"/>
</dbReference>
<sequence>MELSLFVVRQKKNEPLKEYLQRFNAAALEVLFVTQEVKATVAFEGRGLLFIDSGSSTDILFGEAYDQMQLGDSPPEKVKTSLYDFAGEVIHPQCMISLPLNLGRGSNQKRCLLKFLVVDTPSAYNAILGRPTLDAFQIVISTYRMKIKFSTVGGVGQVQDDPSNHVILCRSCAQREKEEYRGGVLKNAGATYQCLVDKIFRSQIGRNIEVYVDDILVKSKETRDYIVDLEEMFSVLRNYRLKLNPRKCAFGVQGGRFLGFIVTQRGIKANSLKIKAILDMKTPTNVNEVQRLIGRIAALSVLSLKQWKRACLSLKY</sequence>
<organism evidence="2 3">
    <name type="scientific">Sesamum angolense</name>
    <dbReference type="NCBI Taxonomy" id="2727404"/>
    <lineage>
        <taxon>Eukaryota</taxon>
        <taxon>Viridiplantae</taxon>
        <taxon>Streptophyta</taxon>
        <taxon>Embryophyta</taxon>
        <taxon>Tracheophyta</taxon>
        <taxon>Spermatophyta</taxon>
        <taxon>Magnoliopsida</taxon>
        <taxon>eudicotyledons</taxon>
        <taxon>Gunneridae</taxon>
        <taxon>Pentapetalae</taxon>
        <taxon>asterids</taxon>
        <taxon>lamiids</taxon>
        <taxon>Lamiales</taxon>
        <taxon>Pedaliaceae</taxon>
        <taxon>Sesamum</taxon>
    </lineage>
</organism>
<reference evidence="2" key="2">
    <citation type="journal article" date="2024" name="Plant">
        <title>Genomic evolution and insights into agronomic trait innovations of Sesamum species.</title>
        <authorList>
            <person name="Miao H."/>
            <person name="Wang L."/>
            <person name="Qu L."/>
            <person name="Liu H."/>
            <person name="Sun Y."/>
            <person name="Le M."/>
            <person name="Wang Q."/>
            <person name="Wei S."/>
            <person name="Zheng Y."/>
            <person name="Lin W."/>
            <person name="Duan Y."/>
            <person name="Cao H."/>
            <person name="Xiong S."/>
            <person name="Wang X."/>
            <person name="Wei L."/>
            <person name="Li C."/>
            <person name="Ma Q."/>
            <person name="Ju M."/>
            <person name="Zhao R."/>
            <person name="Li G."/>
            <person name="Mu C."/>
            <person name="Tian Q."/>
            <person name="Mei H."/>
            <person name="Zhang T."/>
            <person name="Gao T."/>
            <person name="Zhang H."/>
        </authorList>
    </citation>
    <scope>NUCLEOTIDE SEQUENCE</scope>
    <source>
        <strain evidence="2">K16</strain>
    </source>
</reference>
<protein>
    <recommendedName>
        <fullName evidence="1">Reverse transcriptase domain-containing protein</fullName>
    </recommendedName>
</protein>
<proteinExistence type="predicted"/>
<dbReference type="CDD" id="cd01647">
    <property type="entry name" value="RT_LTR"/>
    <property type="match status" value="1"/>
</dbReference>
<dbReference type="Gene3D" id="3.30.70.270">
    <property type="match status" value="1"/>
</dbReference>
<comment type="caution">
    <text evidence="2">The sequence shown here is derived from an EMBL/GenBank/DDBJ whole genome shotgun (WGS) entry which is preliminary data.</text>
</comment>
<gene>
    <name evidence="2" type="ORF">Sango_2816000</name>
</gene>
<dbReference type="Gene3D" id="2.40.70.10">
    <property type="entry name" value="Acid Proteases"/>
    <property type="match status" value="1"/>
</dbReference>
<dbReference type="AlphaFoldDB" id="A0AAE1VWN5"/>
<dbReference type="InterPro" id="IPR053134">
    <property type="entry name" value="RNA-dir_DNA_polymerase"/>
</dbReference>
<dbReference type="SUPFAM" id="SSF56672">
    <property type="entry name" value="DNA/RNA polymerases"/>
    <property type="match status" value="1"/>
</dbReference>
<name>A0AAE1VWN5_9LAMI</name>
<evidence type="ECO:0000313" key="3">
    <source>
        <dbReference type="Proteomes" id="UP001289374"/>
    </source>
</evidence>
<accession>A0AAE1VWN5</accession>
<dbReference type="CDD" id="cd00303">
    <property type="entry name" value="retropepsin_like"/>
    <property type="match status" value="1"/>
</dbReference>
<dbReference type="InterPro" id="IPR043502">
    <property type="entry name" value="DNA/RNA_pol_sf"/>
</dbReference>
<evidence type="ECO:0000313" key="2">
    <source>
        <dbReference type="EMBL" id="KAK4383018.1"/>
    </source>
</evidence>
<dbReference type="PANTHER" id="PTHR24559:SF430">
    <property type="entry name" value="RNA-DIRECTED DNA POLYMERASE"/>
    <property type="match status" value="1"/>
</dbReference>
<dbReference type="InterPro" id="IPR000477">
    <property type="entry name" value="RT_dom"/>
</dbReference>
<dbReference type="InterPro" id="IPR021109">
    <property type="entry name" value="Peptidase_aspartic_dom_sf"/>
</dbReference>
<dbReference type="Proteomes" id="UP001289374">
    <property type="component" value="Unassembled WGS sequence"/>
</dbReference>